<dbReference type="GO" id="GO:0008610">
    <property type="term" value="P:lipid biosynthetic process"/>
    <property type="evidence" value="ECO:0007669"/>
    <property type="project" value="InterPro"/>
</dbReference>
<evidence type="ECO:0000256" key="6">
    <source>
        <dbReference type="SAM" id="Phobius"/>
    </source>
</evidence>
<keyword evidence="9" id="KW-1185">Reference proteome</keyword>
<feature type="transmembrane region" description="Helical" evidence="6">
    <location>
        <begin position="84"/>
        <end position="109"/>
    </location>
</feature>
<organism evidence="8 9">
    <name type="scientific">Vitrella brassicaformis (strain CCMP3155)</name>
    <dbReference type="NCBI Taxonomy" id="1169540"/>
    <lineage>
        <taxon>Eukaryota</taxon>
        <taxon>Sar</taxon>
        <taxon>Alveolata</taxon>
        <taxon>Colpodellida</taxon>
        <taxon>Vitrellaceae</taxon>
        <taxon>Vitrella</taxon>
    </lineage>
</organism>
<dbReference type="Proteomes" id="UP000041254">
    <property type="component" value="Unassembled WGS sequence"/>
</dbReference>
<gene>
    <name evidence="8" type="ORF">Vbra_22376</name>
</gene>
<sequence>MKRHRSASPASDSTTTSTHSSPSPTSHQQSESKRSMSNILLRLTYYAMEVGFQLAFAHFITLVYSPILRWLHGMPNTHIVPWFLAIYATTLALSLTQYFVIATLVDLLADYVFPDSIRLAAHKRSKQLADGEARKDQWGAPYDYGHRGYLVNHMLFSLRWCVPMSIAAVMWIPRLMLDENPPLWQIPLKVQCGLVFGDLAYWLVHISQHKCKALYQWSDHSYHHQFRHPWGSAGTWLGTVDLLVATFAIGSFNIYCTELIFGRLSLFEYMLMINFVHEMNCVDHSGCEFPFWSGCPFFPPLGYWLRLDKSIAMHEAHHNYNHYSYGLLGFADQFFGTAKYPPGYPLADRPSYRLTQIFDKPLHAVCASIRL</sequence>
<feature type="compositionally biased region" description="Low complexity" evidence="5">
    <location>
        <begin position="7"/>
        <end position="29"/>
    </location>
</feature>
<evidence type="ECO:0000256" key="4">
    <source>
        <dbReference type="ARBA" id="ARBA00023136"/>
    </source>
</evidence>
<reference evidence="8 9" key="1">
    <citation type="submission" date="2014-11" db="EMBL/GenBank/DDBJ databases">
        <authorList>
            <person name="Zhu J."/>
            <person name="Qi W."/>
            <person name="Song R."/>
        </authorList>
    </citation>
    <scope>NUCLEOTIDE SEQUENCE [LARGE SCALE GENOMIC DNA]</scope>
</reference>
<evidence type="ECO:0000313" key="9">
    <source>
        <dbReference type="Proteomes" id="UP000041254"/>
    </source>
</evidence>
<evidence type="ECO:0000256" key="1">
    <source>
        <dbReference type="ARBA" id="ARBA00004370"/>
    </source>
</evidence>
<dbReference type="Pfam" id="PF04116">
    <property type="entry name" value="FA_hydroxylase"/>
    <property type="match status" value="1"/>
</dbReference>
<dbReference type="InParanoid" id="A0A0G4GRJ3"/>
<keyword evidence="2 6" id="KW-0812">Transmembrane</keyword>
<feature type="transmembrane region" description="Helical" evidence="6">
    <location>
        <begin position="154"/>
        <end position="172"/>
    </location>
</feature>
<comment type="subcellular location">
    <subcellularLocation>
        <location evidence="1">Membrane</location>
    </subcellularLocation>
</comment>
<dbReference type="VEuPathDB" id="CryptoDB:Vbra_22376"/>
<dbReference type="AlphaFoldDB" id="A0A0G4GRJ3"/>
<evidence type="ECO:0000256" key="5">
    <source>
        <dbReference type="SAM" id="MobiDB-lite"/>
    </source>
</evidence>
<evidence type="ECO:0000259" key="7">
    <source>
        <dbReference type="Pfam" id="PF04116"/>
    </source>
</evidence>
<dbReference type="EMBL" id="CDMY01000773">
    <property type="protein sequence ID" value="CEM33156.1"/>
    <property type="molecule type" value="Genomic_DNA"/>
</dbReference>
<feature type="domain" description="Fatty acid hydroxylase" evidence="7">
    <location>
        <begin position="192"/>
        <end position="337"/>
    </location>
</feature>
<protein>
    <recommendedName>
        <fullName evidence="7">Fatty acid hydroxylase domain-containing protein</fullName>
    </recommendedName>
</protein>
<keyword evidence="3 6" id="KW-1133">Transmembrane helix</keyword>
<dbReference type="GO" id="GO:0005506">
    <property type="term" value="F:iron ion binding"/>
    <property type="evidence" value="ECO:0007669"/>
    <property type="project" value="InterPro"/>
</dbReference>
<dbReference type="InterPro" id="IPR006694">
    <property type="entry name" value="Fatty_acid_hydroxylase"/>
</dbReference>
<feature type="transmembrane region" description="Helical" evidence="6">
    <location>
        <begin position="43"/>
        <end position="64"/>
    </location>
</feature>
<dbReference type="PANTHER" id="PTHR11863">
    <property type="entry name" value="STEROL DESATURASE"/>
    <property type="match status" value="1"/>
</dbReference>
<evidence type="ECO:0000256" key="2">
    <source>
        <dbReference type="ARBA" id="ARBA00022692"/>
    </source>
</evidence>
<keyword evidence="4 6" id="KW-0472">Membrane</keyword>
<dbReference type="InterPro" id="IPR050307">
    <property type="entry name" value="Sterol_Desaturase_Related"/>
</dbReference>
<feature type="region of interest" description="Disordered" evidence="5">
    <location>
        <begin position="1"/>
        <end position="33"/>
    </location>
</feature>
<proteinExistence type="predicted"/>
<name>A0A0G4GRJ3_VITBC</name>
<dbReference type="PhylomeDB" id="A0A0G4GRJ3"/>
<accession>A0A0G4GRJ3</accession>
<dbReference type="GO" id="GO:0016491">
    <property type="term" value="F:oxidoreductase activity"/>
    <property type="evidence" value="ECO:0007669"/>
    <property type="project" value="InterPro"/>
</dbReference>
<evidence type="ECO:0000313" key="8">
    <source>
        <dbReference type="EMBL" id="CEM33156.1"/>
    </source>
</evidence>
<dbReference type="GO" id="GO:0016020">
    <property type="term" value="C:membrane"/>
    <property type="evidence" value="ECO:0007669"/>
    <property type="project" value="UniProtKB-SubCell"/>
</dbReference>
<evidence type="ECO:0000256" key="3">
    <source>
        <dbReference type="ARBA" id="ARBA00022989"/>
    </source>
</evidence>